<dbReference type="GO" id="GO:0005315">
    <property type="term" value="F:phosphate transmembrane transporter activity"/>
    <property type="evidence" value="ECO:0007669"/>
    <property type="project" value="InterPro"/>
</dbReference>
<dbReference type="NCBIfam" id="TIGR00887">
    <property type="entry name" value="2A0109"/>
    <property type="match status" value="1"/>
</dbReference>
<name>A0A9N8WI22_9GLOM</name>
<evidence type="ECO:0000256" key="1">
    <source>
        <dbReference type="ARBA" id="ARBA00004141"/>
    </source>
</evidence>
<dbReference type="InterPro" id="IPR020846">
    <property type="entry name" value="MFS_dom"/>
</dbReference>
<dbReference type="EMBL" id="CAJVPV010001040">
    <property type="protein sequence ID" value="CAG8484137.1"/>
    <property type="molecule type" value="Genomic_DNA"/>
</dbReference>
<feature type="transmembrane region" description="Helical" evidence="7">
    <location>
        <begin position="137"/>
        <end position="157"/>
    </location>
</feature>
<dbReference type="GO" id="GO:0016020">
    <property type="term" value="C:membrane"/>
    <property type="evidence" value="ECO:0007669"/>
    <property type="project" value="UniProtKB-SubCell"/>
</dbReference>
<keyword evidence="3" id="KW-0592">Phosphate transport</keyword>
<keyword evidence="5 7" id="KW-1133">Transmembrane helix</keyword>
<keyword evidence="2" id="KW-0813">Transport</keyword>
<dbReference type="InterPro" id="IPR036259">
    <property type="entry name" value="MFS_trans_sf"/>
</dbReference>
<dbReference type="InterPro" id="IPR005828">
    <property type="entry name" value="MFS_sugar_transport-like"/>
</dbReference>
<gene>
    <name evidence="9" type="ORF">AMORRO_LOCUS2454</name>
</gene>
<dbReference type="Proteomes" id="UP000789342">
    <property type="component" value="Unassembled WGS sequence"/>
</dbReference>
<evidence type="ECO:0000256" key="7">
    <source>
        <dbReference type="SAM" id="Phobius"/>
    </source>
</evidence>
<protein>
    <submittedName>
        <fullName evidence="9">3611_t:CDS:1</fullName>
    </submittedName>
</protein>
<dbReference type="OrthoDB" id="433512at2759"/>
<dbReference type="AlphaFoldDB" id="A0A9N8WI22"/>
<feature type="transmembrane region" description="Helical" evidence="7">
    <location>
        <begin position="324"/>
        <end position="344"/>
    </location>
</feature>
<feature type="transmembrane region" description="Helical" evidence="7">
    <location>
        <begin position="163"/>
        <end position="183"/>
    </location>
</feature>
<evidence type="ECO:0000256" key="3">
    <source>
        <dbReference type="ARBA" id="ARBA00022592"/>
    </source>
</evidence>
<dbReference type="CDD" id="cd17364">
    <property type="entry name" value="MFS_PhT"/>
    <property type="match status" value="1"/>
</dbReference>
<keyword evidence="6 7" id="KW-0472">Membrane</keyword>
<dbReference type="PROSITE" id="PS00217">
    <property type="entry name" value="SUGAR_TRANSPORT_2"/>
    <property type="match status" value="1"/>
</dbReference>
<keyword evidence="10" id="KW-1185">Reference proteome</keyword>
<dbReference type="Pfam" id="PF00083">
    <property type="entry name" value="Sugar_tr"/>
    <property type="match status" value="1"/>
</dbReference>
<feature type="transmembrane region" description="Helical" evidence="7">
    <location>
        <begin position="195"/>
        <end position="221"/>
    </location>
</feature>
<dbReference type="PANTHER" id="PTHR24064">
    <property type="entry name" value="SOLUTE CARRIER FAMILY 22 MEMBER"/>
    <property type="match status" value="1"/>
</dbReference>
<evidence type="ECO:0000259" key="8">
    <source>
        <dbReference type="PROSITE" id="PS50850"/>
    </source>
</evidence>
<organism evidence="9 10">
    <name type="scientific">Acaulospora morrowiae</name>
    <dbReference type="NCBI Taxonomy" id="94023"/>
    <lineage>
        <taxon>Eukaryota</taxon>
        <taxon>Fungi</taxon>
        <taxon>Fungi incertae sedis</taxon>
        <taxon>Mucoromycota</taxon>
        <taxon>Glomeromycotina</taxon>
        <taxon>Glomeromycetes</taxon>
        <taxon>Diversisporales</taxon>
        <taxon>Acaulosporaceae</taxon>
        <taxon>Acaulospora</taxon>
    </lineage>
</organism>
<evidence type="ECO:0000256" key="6">
    <source>
        <dbReference type="ARBA" id="ARBA00023136"/>
    </source>
</evidence>
<evidence type="ECO:0000256" key="5">
    <source>
        <dbReference type="ARBA" id="ARBA00022989"/>
    </source>
</evidence>
<evidence type="ECO:0000313" key="10">
    <source>
        <dbReference type="Proteomes" id="UP000789342"/>
    </source>
</evidence>
<feature type="transmembrane region" description="Helical" evidence="7">
    <location>
        <begin position="403"/>
        <end position="422"/>
    </location>
</feature>
<reference evidence="9" key="1">
    <citation type="submission" date="2021-06" db="EMBL/GenBank/DDBJ databases">
        <authorList>
            <person name="Kallberg Y."/>
            <person name="Tangrot J."/>
            <person name="Rosling A."/>
        </authorList>
    </citation>
    <scope>NUCLEOTIDE SEQUENCE</scope>
    <source>
        <strain evidence="9">CL551</strain>
    </source>
</reference>
<keyword evidence="4 7" id="KW-0812">Transmembrane</keyword>
<evidence type="ECO:0000256" key="4">
    <source>
        <dbReference type="ARBA" id="ARBA00022692"/>
    </source>
</evidence>
<feature type="domain" description="Major facilitator superfamily (MFS) profile" evidence="8">
    <location>
        <begin position="60"/>
        <end position="521"/>
    </location>
</feature>
<dbReference type="SUPFAM" id="SSF103473">
    <property type="entry name" value="MFS general substrate transporter"/>
    <property type="match status" value="1"/>
</dbReference>
<sequence>MDGGNAKEYSSNYNFDDDIDDYDDFYFYDDPMSISRLDKRRRQLLSEVDNANFSSFHIRACVVSGIGFFTDAYDLFVINLVSTMLGYTYFSKNDNIVPPNIDTGLKISAACGTLVGQLLFGWCADKYGRKKIYGLELSIMVFATIGSALCANTFAVTLWGALIFWRFILGIGIGGDYPLSAVITSEFATLKRRGAMIAAVFAMQGFGILCAAIVSLVVLVFYKNKIFEDPRYVDCVWRIVLGFGAVPGAIGLYFRLTIPETPRYTIDVERNIEQAAFDVDTALANGKRDKKNTLEDRPIQVFEAPRATWKDFKNYFSQWKNGKILLGTSISWFVLDVAFYGIGLNNSIILEAIGFAGGADVYSALWNMSVGNILITMLGTVPGYWCTVIFVDKWGRKPIQMMGFGVLTVLFLILGSAYNYIIKTSLTLFITIFSMCQFFQNFGPNATTFIVPGEVFPTRYRSTGHGISAASGKLGAIIAQFGFLKMKDINGRNQFVGHLIQIFSVFMLIGLFSTGLIPETKDKSLEELSHEEQTGFIKPSRNMMSGDVDEQNSDVTYVHDEYGNSHYQARKYSTKTIG</sequence>
<feature type="transmembrane region" description="Helical" evidence="7">
    <location>
        <begin position="236"/>
        <end position="254"/>
    </location>
</feature>
<evidence type="ECO:0000256" key="2">
    <source>
        <dbReference type="ARBA" id="ARBA00022448"/>
    </source>
</evidence>
<proteinExistence type="predicted"/>
<comment type="subcellular location">
    <subcellularLocation>
        <location evidence="1">Membrane</location>
        <topology evidence="1">Multi-pass membrane protein</topology>
    </subcellularLocation>
</comment>
<evidence type="ECO:0000313" key="9">
    <source>
        <dbReference type="EMBL" id="CAG8484137.1"/>
    </source>
</evidence>
<dbReference type="PROSITE" id="PS00216">
    <property type="entry name" value="SUGAR_TRANSPORT_1"/>
    <property type="match status" value="1"/>
</dbReference>
<feature type="transmembrane region" description="Helical" evidence="7">
    <location>
        <begin position="495"/>
        <end position="517"/>
    </location>
</feature>
<dbReference type="PROSITE" id="PS50850">
    <property type="entry name" value="MFS"/>
    <property type="match status" value="1"/>
</dbReference>
<dbReference type="InterPro" id="IPR005829">
    <property type="entry name" value="Sugar_transporter_CS"/>
</dbReference>
<dbReference type="GO" id="GO:0006817">
    <property type="term" value="P:phosphate ion transport"/>
    <property type="evidence" value="ECO:0007669"/>
    <property type="project" value="UniProtKB-KW"/>
</dbReference>
<dbReference type="InterPro" id="IPR004738">
    <property type="entry name" value="Phos_permease"/>
</dbReference>
<accession>A0A9N8WI22</accession>
<dbReference type="Gene3D" id="1.20.1250.20">
    <property type="entry name" value="MFS general substrate transporter like domains"/>
    <property type="match status" value="2"/>
</dbReference>
<feature type="transmembrane region" description="Helical" evidence="7">
    <location>
        <begin position="364"/>
        <end position="391"/>
    </location>
</feature>
<comment type="caution">
    <text evidence="9">The sequence shown here is derived from an EMBL/GenBank/DDBJ whole genome shotgun (WGS) entry which is preliminary data.</text>
</comment>